<dbReference type="GO" id="GO:0016712">
    <property type="term" value="F:oxidoreductase activity, acting on paired donors, with incorporation or reduction of molecular oxygen, reduced flavin or flavoprotein as one donor, and incorporation of one atom of oxygen"/>
    <property type="evidence" value="ECO:0007669"/>
    <property type="project" value="TreeGrafter"/>
</dbReference>
<dbReference type="InterPro" id="IPR050182">
    <property type="entry name" value="Cytochrome_P450_fam2"/>
</dbReference>
<dbReference type="PANTHER" id="PTHR24300">
    <property type="entry name" value="CYTOCHROME P450 508A4-RELATED"/>
    <property type="match status" value="1"/>
</dbReference>
<dbReference type="PRINTS" id="PR00463">
    <property type="entry name" value="EP450I"/>
</dbReference>
<evidence type="ECO:0000256" key="6">
    <source>
        <dbReference type="RuleBase" id="RU000461"/>
    </source>
</evidence>
<organism evidence="8">
    <name type="scientific">Chrysoperla zastrowi sillemi</name>
    <dbReference type="NCBI Taxonomy" id="482137"/>
    <lineage>
        <taxon>Eukaryota</taxon>
        <taxon>Metazoa</taxon>
        <taxon>Ecdysozoa</taxon>
        <taxon>Arthropoda</taxon>
        <taxon>Hexapoda</taxon>
        <taxon>Insecta</taxon>
        <taxon>Pterygota</taxon>
        <taxon>Neoptera</taxon>
        <taxon>Endopterygota</taxon>
        <taxon>Neuroptera</taxon>
        <taxon>Hemerobiiformia</taxon>
        <taxon>Chrysopidae</taxon>
        <taxon>Chrysopinae</taxon>
        <taxon>Chrysoperla</taxon>
    </lineage>
</organism>
<accession>A0A9E8BWL9</accession>
<dbReference type="PRINTS" id="PR00385">
    <property type="entry name" value="P450"/>
</dbReference>
<keyword evidence="5 6" id="KW-0349">Heme</keyword>
<evidence type="ECO:0000256" key="2">
    <source>
        <dbReference type="ARBA" id="ARBA00022723"/>
    </source>
</evidence>
<comment type="similarity">
    <text evidence="1 6">Belongs to the cytochrome P450 family.</text>
</comment>
<dbReference type="GO" id="GO:0006082">
    <property type="term" value="P:organic acid metabolic process"/>
    <property type="evidence" value="ECO:0007669"/>
    <property type="project" value="TreeGrafter"/>
</dbReference>
<dbReference type="Pfam" id="PF00067">
    <property type="entry name" value="p450"/>
    <property type="match status" value="1"/>
</dbReference>
<evidence type="ECO:0000256" key="7">
    <source>
        <dbReference type="SAM" id="Phobius"/>
    </source>
</evidence>
<dbReference type="GO" id="GO:0005737">
    <property type="term" value="C:cytoplasm"/>
    <property type="evidence" value="ECO:0007669"/>
    <property type="project" value="TreeGrafter"/>
</dbReference>
<protein>
    <submittedName>
        <fullName evidence="8">Cytochrome P450 CYP18A1</fullName>
    </submittedName>
</protein>
<keyword evidence="7" id="KW-1133">Transmembrane helix</keyword>
<dbReference type="InterPro" id="IPR001128">
    <property type="entry name" value="Cyt_P450"/>
</dbReference>
<reference evidence="8" key="2">
    <citation type="submission" date="2022-05" db="EMBL/GenBank/DDBJ databases">
        <authorList>
            <person name="Pathak J."/>
            <person name="Thiruvengadam V."/>
            <person name="Gracy G.R."/>
        </authorList>
    </citation>
    <scope>NUCLEOTIDE SEQUENCE</scope>
</reference>
<evidence type="ECO:0000256" key="1">
    <source>
        <dbReference type="ARBA" id="ARBA00010617"/>
    </source>
</evidence>
<keyword evidence="4 6" id="KW-0503">Monooxygenase</keyword>
<name>A0A9E8BWL9_9NEOP</name>
<dbReference type="GO" id="GO:0005506">
    <property type="term" value="F:iron ion binding"/>
    <property type="evidence" value="ECO:0007669"/>
    <property type="project" value="InterPro"/>
</dbReference>
<keyword evidence="7" id="KW-0472">Membrane</keyword>
<dbReference type="AlphaFoldDB" id="A0A9E8BWL9"/>
<dbReference type="InterPro" id="IPR017972">
    <property type="entry name" value="Cyt_P450_CS"/>
</dbReference>
<dbReference type="InterPro" id="IPR002401">
    <property type="entry name" value="Cyt_P450_E_grp-I"/>
</dbReference>
<keyword evidence="2 5" id="KW-0479">Metal-binding</keyword>
<keyword evidence="6" id="KW-0560">Oxidoreductase</keyword>
<dbReference type="Gene3D" id="1.10.630.10">
    <property type="entry name" value="Cytochrome P450"/>
    <property type="match status" value="1"/>
</dbReference>
<dbReference type="InterPro" id="IPR036396">
    <property type="entry name" value="Cyt_P450_sf"/>
</dbReference>
<keyword evidence="3 5" id="KW-0408">Iron</keyword>
<evidence type="ECO:0000256" key="3">
    <source>
        <dbReference type="ARBA" id="ARBA00023004"/>
    </source>
</evidence>
<comment type="cofactor">
    <cofactor evidence="5">
        <name>heme</name>
        <dbReference type="ChEBI" id="CHEBI:30413"/>
    </cofactor>
</comment>
<sequence>MFLYTIQYFLNRLWKFENDTFSMLAVFLLALCVVRFIQFYMELKALPPGPWGVPILGLLPTLSGIRAPYLHYLELKQKYGPLFSMKVGSQLHVIMTDYKLIRDTFRKDEFSGRPQGPFHDLLSGYGIINSEGKLWKDQRRFLHNRFRNFGVTYLGSGKNQIEKRIMGEVVEFLSVLKSFEGAPTDPSPILSVCISNVICEMMMSVRFTHNDPKFLRFMGLTQEGLQLWGSMNYATCIPVLQYFPKFRVILKKLGENRDEMSAFFQEQLEEHRRTFDPENIRDLIDTYLLEIEKAKENGTDSNLFEGRNHDRQIRQVIADLFTAGMETIKNTLQFAILYMIHHPESLRAVQDELDQIVGRNRLPKLEDLPYLPTTESTLYEVMRISSIVPLGTEHSPIRDVTVNGYRIPQNTHVHPFLHAVHMDPNLWDEPERFNPSRFINSAGNCVKPEYFLPFGVGRRMCLGDVLARMELFLFFSSMLHTFNISVPEGEKLPSLKPNSGITLFPEAFKVCFKPRSLNTDTVHPRQEKNIGVH</sequence>
<dbReference type="GO" id="GO:0006805">
    <property type="term" value="P:xenobiotic metabolic process"/>
    <property type="evidence" value="ECO:0007669"/>
    <property type="project" value="TreeGrafter"/>
</dbReference>
<feature type="transmembrane region" description="Helical" evidence="7">
    <location>
        <begin position="21"/>
        <end position="39"/>
    </location>
</feature>
<dbReference type="GO" id="GO:0008395">
    <property type="term" value="F:steroid hydroxylase activity"/>
    <property type="evidence" value="ECO:0007669"/>
    <property type="project" value="TreeGrafter"/>
</dbReference>
<dbReference type="EMBL" id="ON646377">
    <property type="protein sequence ID" value="UZE89893.1"/>
    <property type="molecule type" value="mRNA"/>
</dbReference>
<evidence type="ECO:0000256" key="4">
    <source>
        <dbReference type="ARBA" id="ARBA00023033"/>
    </source>
</evidence>
<evidence type="ECO:0000313" key="8">
    <source>
        <dbReference type="EMBL" id="UZE89893.1"/>
    </source>
</evidence>
<dbReference type="SUPFAM" id="SSF48264">
    <property type="entry name" value="Cytochrome P450"/>
    <property type="match status" value="1"/>
</dbReference>
<proteinExistence type="evidence at transcript level"/>
<feature type="binding site" description="axial binding residue" evidence="5">
    <location>
        <position position="461"/>
    </location>
    <ligand>
        <name>heme</name>
        <dbReference type="ChEBI" id="CHEBI:30413"/>
    </ligand>
    <ligandPart>
        <name>Fe</name>
        <dbReference type="ChEBI" id="CHEBI:18248"/>
    </ligandPart>
</feature>
<reference evidence="8" key="1">
    <citation type="journal article" date="2022" name="Insects">
        <title>Comparative Transcriptome Analysis to Reveal Differentially Expressed cytochrome P450 in Response to Imidacloprid in the Aphid Lion, Chrysoperla zastrowi sillemi (Esben-Petersen).</title>
        <authorList>
            <person name="Pathak J."/>
            <person name="Ramasamy G.G."/>
            <person name="Agrawal A."/>
            <person name="Srivastava S."/>
            <person name="Basavaarya B.R."/>
            <person name="Muthugounder M."/>
            <person name="Muniyappa V.K."/>
            <person name="Maria P."/>
            <person name="Rai A."/>
            <person name="Venkatesan T."/>
        </authorList>
    </citation>
    <scope>NUCLEOTIDE SEQUENCE</scope>
</reference>
<dbReference type="FunFam" id="1.10.630.10:FF:000070">
    <property type="entry name" value="cytochrome P450 18a1"/>
    <property type="match status" value="1"/>
</dbReference>
<evidence type="ECO:0000256" key="5">
    <source>
        <dbReference type="PIRSR" id="PIRSR602401-1"/>
    </source>
</evidence>
<dbReference type="GO" id="GO:0020037">
    <property type="term" value="F:heme binding"/>
    <property type="evidence" value="ECO:0007669"/>
    <property type="project" value="InterPro"/>
</dbReference>
<dbReference type="PROSITE" id="PS00086">
    <property type="entry name" value="CYTOCHROME_P450"/>
    <property type="match status" value="1"/>
</dbReference>
<dbReference type="PANTHER" id="PTHR24300:SF413">
    <property type="entry name" value="CYTOCHROME P450 18A1"/>
    <property type="match status" value="1"/>
</dbReference>
<keyword evidence="7" id="KW-0812">Transmembrane</keyword>